<keyword evidence="9 14" id="KW-0560">Oxidoreductase</keyword>
<evidence type="ECO:0000256" key="5">
    <source>
        <dbReference type="ARBA" id="ARBA00022617"/>
    </source>
</evidence>
<dbReference type="InterPro" id="IPR001128">
    <property type="entry name" value="Cyt_P450"/>
</dbReference>
<evidence type="ECO:0000256" key="7">
    <source>
        <dbReference type="ARBA" id="ARBA00022824"/>
    </source>
</evidence>
<evidence type="ECO:0000256" key="12">
    <source>
        <dbReference type="ARBA" id="ARBA00023136"/>
    </source>
</evidence>
<dbReference type="GO" id="GO:0016705">
    <property type="term" value="F:oxidoreductase activity, acting on paired donors, with incorporation or reduction of molecular oxygen"/>
    <property type="evidence" value="ECO:0007669"/>
    <property type="project" value="InterPro"/>
</dbReference>
<keyword evidence="8" id="KW-0492">Microsome</keyword>
<evidence type="ECO:0000256" key="11">
    <source>
        <dbReference type="ARBA" id="ARBA00023033"/>
    </source>
</evidence>
<keyword evidence="11 14" id="KW-0503">Monooxygenase</keyword>
<dbReference type="GO" id="GO:0004497">
    <property type="term" value="F:monooxygenase activity"/>
    <property type="evidence" value="ECO:0007669"/>
    <property type="project" value="UniProtKB-KW"/>
</dbReference>
<accession>A0A0N7Z9K6</accession>
<keyword evidence="10 13" id="KW-0408">Iron</keyword>
<dbReference type="SUPFAM" id="SSF48264">
    <property type="entry name" value="Cytochrome P450"/>
    <property type="match status" value="1"/>
</dbReference>
<dbReference type="PRINTS" id="PR00385">
    <property type="entry name" value="P450"/>
</dbReference>
<dbReference type="InterPro" id="IPR002401">
    <property type="entry name" value="Cyt_P450_E_grp-I"/>
</dbReference>
<dbReference type="InterPro" id="IPR036396">
    <property type="entry name" value="Cyt_P450_sf"/>
</dbReference>
<dbReference type="Pfam" id="PF00067">
    <property type="entry name" value="p450"/>
    <property type="match status" value="1"/>
</dbReference>
<evidence type="ECO:0000256" key="9">
    <source>
        <dbReference type="ARBA" id="ARBA00023002"/>
    </source>
</evidence>
<comment type="similarity">
    <text evidence="4 14">Belongs to the cytochrome P450 family.</text>
</comment>
<evidence type="ECO:0000256" key="10">
    <source>
        <dbReference type="ARBA" id="ARBA00023004"/>
    </source>
</evidence>
<evidence type="ECO:0000256" key="15">
    <source>
        <dbReference type="SAM" id="Phobius"/>
    </source>
</evidence>
<evidence type="ECO:0000256" key="13">
    <source>
        <dbReference type="PIRSR" id="PIRSR602401-1"/>
    </source>
</evidence>
<protein>
    <submittedName>
        <fullName evidence="16">Putative cytochrome</fullName>
    </submittedName>
</protein>
<dbReference type="GO" id="GO:0005789">
    <property type="term" value="C:endoplasmic reticulum membrane"/>
    <property type="evidence" value="ECO:0007669"/>
    <property type="project" value="UniProtKB-SubCell"/>
</dbReference>
<feature type="transmembrane region" description="Helical" evidence="15">
    <location>
        <begin position="6"/>
        <end position="24"/>
    </location>
</feature>
<dbReference type="GO" id="GO:0005506">
    <property type="term" value="F:iron ion binding"/>
    <property type="evidence" value="ECO:0007669"/>
    <property type="project" value="InterPro"/>
</dbReference>
<keyword evidence="5 13" id="KW-0349">Heme</keyword>
<dbReference type="CDD" id="cd11056">
    <property type="entry name" value="CYP6-like"/>
    <property type="match status" value="1"/>
</dbReference>
<dbReference type="InterPro" id="IPR017972">
    <property type="entry name" value="Cyt_P450_CS"/>
</dbReference>
<dbReference type="InterPro" id="IPR050476">
    <property type="entry name" value="Insect_CytP450_Detox"/>
</dbReference>
<dbReference type="EMBL" id="GDKW01000283">
    <property type="protein sequence ID" value="JAI56312.1"/>
    <property type="molecule type" value="mRNA"/>
</dbReference>
<dbReference type="PROSITE" id="PS00086">
    <property type="entry name" value="CYTOCHROME_P450"/>
    <property type="match status" value="1"/>
</dbReference>
<dbReference type="PANTHER" id="PTHR24292:SF104">
    <property type="entry name" value="CYTOCHROME P450 308A1-RELATED"/>
    <property type="match status" value="1"/>
</dbReference>
<reference evidence="16" key="1">
    <citation type="journal article" date="2016" name="PLoS Negl. Trop. Dis.">
        <title>A Deep Insight into the Sialome of Rhodnius neglectus, a Vector of Chagas Disease.</title>
        <authorList>
            <person name="Santiago P.B."/>
            <person name="Assumpcao T.C."/>
            <person name="Araujo C.N."/>
            <person name="Bastos I.M."/>
            <person name="Neves D."/>
            <person name="Silva I.G."/>
            <person name="Charneau S."/>
            <person name="Queiroz R.M."/>
            <person name="Raiol T."/>
            <person name="Oliveira J.V."/>
            <person name="Sousa M.V."/>
            <person name="Calvo E."/>
            <person name="Ribeiro J.M."/>
            <person name="Santana J.M."/>
        </authorList>
    </citation>
    <scope>NUCLEOTIDE SEQUENCE</scope>
    <source>
        <tissue evidence="16">Salivary glands</tissue>
    </source>
</reference>
<keyword evidence="7" id="KW-0256">Endoplasmic reticulum</keyword>
<keyword evidence="6 13" id="KW-0479">Metal-binding</keyword>
<evidence type="ECO:0000256" key="8">
    <source>
        <dbReference type="ARBA" id="ARBA00022848"/>
    </source>
</evidence>
<evidence type="ECO:0000256" key="4">
    <source>
        <dbReference type="ARBA" id="ARBA00010617"/>
    </source>
</evidence>
<dbReference type="FunFam" id="1.10.630.10:FF:000042">
    <property type="entry name" value="Cytochrome P450"/>
    <property type="match status" value="1"/>
</dbReference>
<comment type="subcellular location">
    <subcellularLocation>
        <location evidence="3">Endoplasmic reticulum membrane</location>
        <topology evidence="3">Peripheral membrane protein</topology>
    </subcellularLocation>
    <subcellularLocation>
        <location evidence="2">Microsome membrane</location>
        <topology evidence="2">Peripheral membrane protein</topology>
    </subcellularLocation>
</comment>
<dbReference type="PRINTS" id="PR00463">
    <property type="entry name" value="EP450I"/>
</dbReference>
<evidence type="ECO:0000313" key="16">
    <source>
        <dbReference type="EMBL" id="JAI56312.1"/>
    </source>
</evidence>
<name>A0A0N7Z9K6_9HEMI</name>
<evidence type="ECO:0000256" key="14">
    <source>
        <dbReference type="RuleBase" id="RU000461"/>
    </source>
</evidence>
<feature type="binding site" description="axial binding residue" evidence="13">
    <location>
        <position position="459"/>
    </location>
    <ligand>
        <name>heme</name>
        <dbReference type="ChEBI" id="CHEBI:30413"/>
    </ligand>
    <ligandPart>
        <name>Fe</name>
        <dbReference type="ChEBI" id="CHEBI:18248"/>
    </ligandPart>
</feature>
<evidence type="ECO:0000256" key="3">
    <source>
        <dbReference type="ARBA" id="ARBA00004406"/>
    </source>
</evidence>
<dbReference type="PANTHER" id="PTHR24292">
    <property type="entry name" value="CYTOCHROME P450"/>
    <property type="match status" value="1"/>
</dbReference>
<dbReference type="Gene3D" id="1.10.630.10">
    <property type="entry name" value="Cytochrome P450"/>
    <property type="match status" value="1"/>
</dbReference>
<proteinExistence type="evidence at transcript level"/>
<comment type="cofactor">
    <cofactor evidence="1 13">
        <name>heme</name>
        <dbReference type="ChEBI" id="CHEBI:30413"/>
    </cofactor>
</comment>
<evidence type="ECO:0000256" key="1">
    <source>
        <dbReference type="ARBA" id="ARBA00001971"/>
    </source>
</evidence>
<sequence length="517" mass="59731">MDPILVALLATLFTILFYIIFQAWKTNQYWKERGIPHSKPTLFVGNCMPMILGRMPPGQLHQILCEKFETEPLFGYYEFMKPTLIVKDIDYIEKILIKHFAHFTDHGLPSDDERNPLDSNLVTMTGRRWKAVRNRLSPIFTTGKLKLMFETMSGFGEQLVKHIDNGQHQDVELMETLNCFAMDTIGSCIFGIDSGSLSNPDSEFRHKGQQVLKLDLLTTIKLIILMNFPSLVKFLNVTFTKPHVVKYFSEIIKDTMNYRRDNKLERNDFIQLMMQLQDKGYVEVHTKDLADDYLGIDITAYSKEKFELTNDQITGHAVSFLTAGFDTTSLTLIFTLYELSRNPWIQEKVREEILRELEQFGSLTYDALKEMHYLEQCIKEALRIYSPAQMLIRSCTKQYTFPNGVTIAPGQALLIPSTVIHNDPSYYPEPKLYRPERFDPGHKIPVCAYLPFGNGPRICIAMRFAILKMKFCIAILLRNYSISLSPKTKQPITISARHLLTAPNEKLYFNIRKLNNS</sequence>
<evidence type="ECO:0000256" key="6">
    <source>
        <dbReference type="ARBA" id="ARBA00022723"/>
    </source>
</evidence>
<keyword evidence="12 15" id="KW-0472">Membrane</keyword>
<keyword evidence="15" id="KW-1133">Transmembrane helix</keyword>
<keyword evidence="15" id="KW-0812">Transmembrane</keyword>
<dbReference type="AlphaFoldDB" id="A0A0N7Z9K6"/>
<evidence type="ECO:0000256" key="2">
    <source>
        <dbReference type="ARBA" id="ARBA00004174"/>
    </source>
</evidence>
<organism evidence="16">
    <name type="scientific">Rhodnius neglectus</name>
    <dbReference type="NCBI Taxonomy" id="72488"/>
    <lineage>
        <taxon>Eukaryota</taxon>
        <taxon>Metazoa</taxon>
        <taxon>Ecdysozoa</taxon>
        <taxon>Arthropoda</taxon>
        <taxon>Hexapoda</taxon>
        <taxon>Insecta</taxon>
        <taxon>Pterygota</taxon>
        <taxon>Neoptera</taxon>
        <taxon>Paraneoptera</taxon>
        <taxon>Hemiptera</taxon>
        <taxon>Heteroptera</taxon>
        <taxon>Panheteroptera</taxon>
        <taxon>Cimicomorpha</taxon>
        <taxon>Reduviidae</taxon>
        <taxon>Triatominae</taxon>
        <taxon>Rhodnius</taxon>
    </lineage>
</organism>
<dbReference type="GO" id="GO:0020037">
    <property type="term" value="F:heme binding"/>
    <property type="evidence" value="ECO:0007669"/>
    <property type="project" value="InterPro"/>
</dbReference>